<protein>
    <submittedName>
        <fullName evidence="1">Uncharacterized protein</fullName>
    </submittedName>
</protein>
<reference evidence="1 2" key="1">
    <citation type="submission" date="2018-08" db="EMBL/GenBank/DDBJ databases">
        <title>A genome reference for cultivated species of the human gut microbiota.</title>
        <authorList>
            <person name="Zou Y."/>
            <person name="Xue W."/>
            <person name="Luo G."/>
        </authorList>
    </citation>
    <scope>NUCLEOTIDE SEQUENCE [LARGE SCALE GENOMIC DNA]</scope>
    <source>
        <strain evidence="1 2">AF26-4BH</strain>
    </source>
</reference>
<organism evidence="1 2">
    <name type="scientific">Eisenbergiella massiliensis</name>
    <dbReference type="NCBI Taxonomy" id="1720294"/>
    <lineage>
        <taxon>Bacteria</taxon>
        <taxon>Bacillati</taxon>
        <taxon>Bacillota</taxon>
        <taxon>Clostridia</taxon>
        <taxon>Lachnospirales</taxon>
        <taxon>Lachnospiraceae</taxon>
        <taxon>Eisenbergiella</taxon>
    </lineage>
</organism>
<dbReference type="RefSeq" id="WP_025489445.1">
    <property type="nucleotide sequence ID" value="NZ_QVLU01000035.1"/>
</dbReference>
<comment type="caution">
    <text evidence="1">The sequence shown here is derived from an EMBL/GenBank/DDBJ whole genome shotgun (WGS) entry which is preliminary data.</text>
</comment>
<dbReference type="EMBL" id="QVLU01000035">
    <property type="protein sequence ID" value="RGE65510.1"/>
    <property type="molecule type" value="Genomic_DNA"/>
</dbReference>
<evidence type="ECO:0000313" key="2">
    <source>
        <dbReference type="Proteomes" id="UP000261166"/>
    </source>
</evidence>
<dbReference type="AlphaFoldDB" id="A0A3E3IEK4"/>
<proteinExistence type="predicted"/>
<evidence type="ECO:0000313" key="1">
    <source>
        <dbReference type="EMBL" id="RGE65510.1"/>
    </source>
</evidence>
<name>A0A3E3IEK4_9FIRM</name>
<dbReference type="Proteomes" id="UP000261166">
    <property type="component" value="Unassembled WGS sequence"/>
</dbReference>
<gene>
    <name evidence="1" type="ORF">DWY69_26105</name>
</gene>
<sequence length="115" mass="12342">MTAEEKKQLQEIYDRIVTYAKYIVDLGSGTTFDVSGYEGYQNFTISNFIVSVDSASSTWTGYGDTGTNSCSATVIKNYNASSGILTLSGLSASRVGPGEIKLSIASRVYLITDPI</sequence>
<accession>A0A3E3IEK4</accession>